<dbReference type="AlphaFoldDB" id="A0A0A9BLA8"/>
<organism evidence="2">
    <name type="scientific">Arundo donax</name>
    <name type="common">Giant reed</name>
    <name type="synonym">Donax arundinaceus</name>
    <dbReference type="NCBI Taxonomy" id="35708"/>
    <lineage>
        <taxon>Eukaryota</taxon>
        <taxon>Viridiplantae</taxon>
        <taxon>Streptophyta</taxon>
        <taxon>Embryophyta</taxon>
        <taxon>Tracheophyta</taxon>
        <taxon>Spermatophyta</taxon>
        <taxon>Magnoliopsida</taxon>
        <taxon>Liliopsida</taxon>
        <taxon>Poales</taxon>
        <taxon>Poaceae</taxon>
        <taxon>PACMAD clade</taxon>
        <taxon>Arundinoideae</taxon>
        <taxon>Arundineae</taxon>
        <taxon>Arundo</taxon>
    </lineage>
</organism>
<reference evidence="2" key="2">
    <citation type="journal article" date="2015" name="Data Brief">
        <title>Shoot transcriptome of the giant reed, Arundo donax.</title>
        <authorList>
            <person name="Barrero R.A."/>
            <person name="Guerrero F.D."/>
            <person name="Moolhuijzen P."/>
            <person name="Goolsby J.A."/>
            <person name="Tidwell J."/>
            <person name="Bellgard S.E."/>
            <person name="Bellgard M.I."/>
        </authorList>
    </citation>
    <scope>NUCLEOTIDE SEQUENCE</scope>
    <source>
        <tissue evidence="2">Shoot tissue taken approximately 20 cm above the soil surface</tissue>
    </source>
</reference>
<name>A0A0A9BLA8_ARUDO</name>
<feature type="region of interest" description="Disordered" evidence="1">
    <location>
        <begin position="1"/>
        <end position="28"/>
    </location>
</feature>
<reference evidence="2" key="1">
    <citation type="submission" date="2014-09" db="EMBL/GenBank/DDBJ databases">
        <authorList>
            <person name="Magalhaes I.L.F."/>
            <person name="Oliveira U."/>
            <person name="Santos F.R."/>
            <person name="Vidigal T.H.D.A."/>
            <person name="Brescovit A.D."/>
            <person name="Santos A.J."/>
        </authorList>
    </citation>
    <scope>NUCLEOTIDE SEQUENCE</scope>
    <source>
        <tissue evidence="2">Shoot tissue taken approximately 20 cm above the soil surface</tissue>
    </source>
</reference>
<proteinExistence type="predicted"/>
<protein>
    <submittedName>
        <fullName evidence="2">Uncharacterized protein</fullName>
    </submittedName>
</protein>
<sequence length="28" mass="3064">MAPSPAFTDSPNSRRRHHIRASNGARSS</sequence>
<evidence type="ECO:0000256" key="1">
    <source>
        <dbReference type="SAM" id="MobiDB-lite"/>
    </source>
</evidence>
<dbReference type="EMBL" id="GBRH01237848">
    <property type="protein sequence ID" value="JAD60047.1"/>
    <property type="molecule type" value="Transcribed_RNA"/>
</dbReference>
<accession>A0A0A9BLA8</accession>
<evidence type="ECO:0000313" key="2">
    <source>
        <dbReference type="EMBL" id="JAD60047.1"/>
    </source>
</evidence>